<proteinExistence type="predicted"/>
<sequence length="160" mass="18445">MPGCLMFDSEVSEHKLYDHRPYLLNQDDYQRVCHIPKKKGANFRDLPGVRVRADNKVEFDPDVERVKLPSGKPLVPDYAMTFVRGTSSNSVGYSLLLKKEKAIIVQPDRVTIANGHAFGCVSMKDFFIALVKRLKCNMTAYENYRRIYVPDGDRHNRCKY</sequence>
<dbReference type="InterPro" id="IPR050390">
    <property type="entry name" value="C5-Methyltransferase"/>
</dbReference>
<dbReference type="PANTHER" id="PTHR10629:SF50">
    <property type="entry name" value="DNA (CYTOSINE-5)-METHYLTRANSFERASE CMT3"/>
    <property type="match status" value="1"/>
</dbReference>
<organism evidence="1 2">
    <name type="scientific">Fraxinus pennsylvanica</name>
    <dbReference type="NCBI Taxonomy" id="56036"/>
    <lineage>
        <taxon>Eukaryota</taxon>
        <taxon>Viridiplantae</taxon>
        <taxon>Streptophyta</taxon>
        <taxon>Embryophyta</taxon>
        <taxon>Tracheophyta</taxon>
        <taxon>Spermatophyta</taxon>
        <taxon>Magnoliopsida</taxon>
        <taxon>eudicotyledons</taxon>
        <taxon>Gunneridae</taxon>
        <taxon>Pentapetalae</taxon>
        <taxon>asterids</taxon>
        <taxon>lamiids</taxon>
        <taxon>Lamiales</taxon>
        <taxon>Oleaceae</taxon>
        <taxon>Oleeae</taxon>
        <taxon>Fraxinus</taxon>
    </lineage>
</organism>
<dbReference type="GO" id="GO:0003886">
    <property type="term" value="F:DNA (cytosine-5-)-methyltransferase activity"/>
    <property type="evidence" value="ECO:0007669"/>
    <property type="project" value="TreeGrafter"/>
</dbReference>
<dbReference type="EMBL" id="OU503048">
    <property type="protein sequence ID" value="CAI9774460.1"/>
    <property type="molecule type" value="Genomic_DNA"/>
</dbReference>
<reference evidence="1" key="1">
    <citation type="submission" date="2023-05" db="EMBL/GenBank/DDBJ databases">
        <authorList>
            <person name="Huff M."/>
        </authorList>
    </citation>
    <scope>NUCLEOTIDE SEQUENCE</scope>
</reference>
<gene>
    <name evidence="1" type="ORF">FPE_LOCUS21890</name>
</gene>
<accession>A0AAD2E4B2</accession>
<evidence type="ECO:0000313" key="1">
    <source>
        <dbReference type="EMBL" id="CAI9774460.1"/>
    </source>
</evidence>
<dbReference type="PANTHER" id="PTHR10629">
    <property type="entry name" value="CYTOSINE-SPECIFIC METHYLTRANSFERASE"/>
    <property type="match status" value="1"/>
</dbReference>
<dbReference type="Gene3D" id="3.90.120.10">
    <property type="entry name" value="DNA Methylase, subunit A, domain 2"/>
    <property type="match status" value="1"/>
</dbReference>
<evidence type="ECO:0000313" key="2">
    <source>
        <dbReference type="Proteomes" id="UP000834106"/>
    </source>
</evidence>
<dbReference type="Gene3D" id="3.40.50.1220">
    <property type="entry name" value="TPP-binding domain"/>
    <property type="match status" value="1"/>
</dbReference>
<dbReference type="GO" id="GO:0005634">
    <property type="term" value="C:nucleus"/>
    <property type="evidence" value="ECO:0007669"/>
    <property type="project" value="TreeGrafter"/>
</dbReference>
<dbReference type="GO" id="GO:0044027">
    <property type="term" value="P:negative regulation of gene expression via chromosomal CpG island methylation"/>
    <property type="evidence" value="ECO:0007669"/>
    <property type="project" value="TreeGrafter"/>
</dbReference>
<dbReference type="Proteomes" id="UP000834106">
    <property type="component" value="Chromosome 13"/>
</dbReference>
<name>A0AAD2E4B2_9LAMI</name>
<keyword evidence="2" id="KW-1185">Reference proteome</keyword>
<dbReference type="GO" id="GO:0003677">
    <property type="term" value="F:DNA binding"/>
    <property type="evidence" value="ECO:0007669"/>
    <property type="project" value="TreeGrafter"/>
</dbReference>
<protein>
    <submittedName>
        <fullName evidence="1">Uncharacterized protein</fullName>
    </submittedName>
</protein>
<dbReference type="AlphaFoldDB" id="A0AAD2E4B2"/>